<keyword evidence="1" id="KW-0472">Membrane</keyword>
<sequence length="401" mass="44695">MSVESVIAHEVEAGSTPHYSLLALTRPDFIMLNFIVLLYGSYTMLFSLYTYLQIQHHERKHYYQSAVVVLYILATAALVLTILSYDQENLLWFSRMVPSINPSSLEVNLLTYEYLQVAEAAIYVVANTIADALLLYRCYIVWGARKYIIIVPSLICIVNTVLALVALGAVVRALQSQTGNSEIDHAIKNFSPGNIGFPLPKSASIILLLFLAINLFTNIMLTGLIAGRIWWISKETRQSLGEVEDSKRRTSLNSVVKLILESGSLYPVALAFGLGLNATNTVNAVEPILTVIVGMAATLIMVMTDLDLSIHISTDQSHWQQILEPDGMESDRTALSSSYELQPNNQTRDVGSEEYRSPGWGIIQNKPRYSTRESNKVHKQQITRLRLEPQSDWLGANAGWG</sequence>
<proteinExistence type="predicted"/>
<feature type="transmembrane region" description="Helical" evidence="1">
    <location>
        <begin position="29"/>
        <end position="51"/>
    </location>
</feature>
<organism evidence="2 3">
    <name type="scientific">Rhodocollybia butyracea</name>
    <dbReference type="NCBI Taxonomy" id="206335"/>
    <lineage>
        <taxon>Eukaryota</taxon>
        <taxon>Fungi</taxon>
        <taxon>Dikarya</taxon>
        <taxon>Basidiomycota</taxon>
        <taxon>Agaricomycotina</taxon>
        <taxon>Agaricomycetes</taxon>
        <taxon>Agaricomycetidae</taxon>
        <taxon>Agaricales</taxon>
        <taxon>Marasmiineae</taxon>
        <taxon>Omphalotaceae</taxon>
        <taxon>Rhodocollybia</taxon>
    </lineage>
</organism>
<evidence type="ECO:0000313" key="3">
    <source>
        <dbReference type="Proteomes" id="UP000772434"/>
    </source>
</evidence>
<gene>
    <name evidence="2" type="ORF">BDP27DRAFT_1334158</name>
</gene>
<evidence type="ECO:0000313" key="2">
    <source>
        <dbReference type="EMBL" id="KAF9064036.1"/>
    </source>
</evidence>
<name>A0A9P5U2L2_9AGAR</name>
<feature type="transmembrane region" description="Helical" evidence="1">
    <location>
        <begin position="114"/>
        <end position="136"/>
    </location>
</feature>
<dbReference type="EMBL" id="JADNRY010000132">
    <property type="protein sequence ID" value="KAF9064036.1"/>
    <property type="molecule type" value="Genomic_DNA"/>
</dbReference>
<dbReference type="AlphaFoldDB" id="A0A9P5U2L2"/>
<feature type="transmembrane region" description="Helical" evidence="1">
    <location>
        <begin position="288"/>
        <end position="308"/>
    </location>
</feature>
<protein>
    <submittedName>
        <fullName evidence="2">Uncharacterized protein</fullName>
    </submittedName>
</protein>
<keyword evidence="1" id="KW-1133">Transmembrane helix</keyword>
<feature type="transmembrane region" description="Helical" evidence="1">
    <location>
        <begin position="205"/>
        <end position="231"/>
    </location>
</feature>
<keyword evidence="3" id="KW-1185">Reference proteome</keyword>
<accession>A0A9P5U2L2</accession>
<keyword evidence="1" id="KW-0812">Transmembrane</keyword>
<feature type="transmembrane region" description="Helical" evidence="1">
    <location>
        <begin position="148"/>
        <end position="171"/>
    </location>
</feature>
<dbReference type="OrthoDB" id="3226582at2759"/>
<dbReference type="Proteomes" id="UP000772434">
    <property type="component" value="Unassembled WGS sequence"/>
</dbReference>
<evidence type="ECO:0000256" key="1">
    <source>
        <dbReference type="SAM" id="Phobius"/>
    </source>
</evidence>
<comment type="caution">
    <text evidence="2">The sequence shown here is derived from an EMBL/GenBank/DDBJ whole genome shotgun (WGS) entry which is preliminary data.</text>
</comment>
<reference evidence="2" key="1">
    <citation type="submission" date="2020-11" db="EMBL/GenBank/DDBJ databases">
        <authorList>
            <consortium name="DOE Joint Genome Institute"/>
            <person name="Ahrendt S."/>
            <person name="Riley R."/>
            <person name="Andreopoulos W."/>
            <person name="Labutti K."/>
            <person name="Pangilinan J."/>
            <person name="Ruiz-Duenas F.J."/>
            <person name="Barrasa J.M."/>
            <person name="Sanchez-Garcia M."/>
            <person name="Camarero S."/>
            <person name="Miyauchi S."/>
            <person name="Serrano A."/>
            <person name="Linde D."/>
            <person name="Babiker R."/>
            <person name="Drula E."/>
            <person name="Ayuso-Fernandez I."/>
            <person name="Pacheco R."/>
            <person name="Padilla G."/>
            <person name="Ferreira P."/>
            <person name="Barriuso J."/>
            <person name="Kellner H."/>
            <person name="Castanera R."/>
            <person name="Alfaro M."/>
            <person name="Ramirez L."/>
            <person name="Pisabarro A.G."/>
            <person name="Kuo A."/>
            <person name="Tritt A."/>
            <person name="Lipzen A."/>
            <person name="He G."/>
            <person name="Yan M."/>
            <person name="Ng V."/>
            <person name="Cullen D."/>
            <person name="Martin F."/>
            <person name="Rosso M.-N."/>
            <person name="Henrissat B."/>
            <person name="Hibbett D."/>
            <person name="Martinez A.T."/>
            <person name="Grigoriev I.V."/>
        </authorList>
    </citation>
    <scope>NUCLEOTIDE SEQUENCE</scope>
    <source>
        <strain evidence="2">AH 40177</strain>
    </source>
</reference>
<feature type="transmembrane region" description="Helical" evidence="1">
    <location>
        <begin position="63"/>
        <end position="85"/>
    </location>
</feature>